<dbReference type="Pfam" id="PF22692">
    <property type="entry name" value="LlgE_F_G_D1"/>
    <property type="match status" value="1"/>
</dbReference>
<comment type="subcellular location">
    <subcellularLocation>
        <location evidence="2">Bacterial flagellum basal body</location>
    </subcellularLocation>
</comment>
<dbReference type="InterPro" id="IPR019776">
    <property type="entry name" value="Flagellar_basal_body_rod_CS"/>
</dbReference>
<gene>
    <name evidence="6" type="ORF">N7Z68_15235</name>
</gene>
<dbReference type="PANTHER" id="PTHR30435">
    <property type="entry name" value="FLAGELLAR PROTEIN"/>
    <property type="match status" value="1"/>
</dbReference>
<dbReference type="InterPro" id="IPR037925">
    <property type="entry name" value="FlgE/F/G-like"/>
</dbReference>
<evidence type="ECO:0000313" key="6">
    <source>
        <dbReference type="EMBL" id="MDE5414732.1"/>
    </source>
</evidence>
<reference evidence="6" key="1">
    <citation type="submission" date="2024-05" db="EMBL/GenBank/DDBJ databases">
        <title>Alkalihalobacillus sp. strain MEB203 novel alkaliphilic bacterium from Lonar Lake, India.</title>
        <authorList>
            <person name="Joshi A."/>
            <person name="Thite S."/>
            <person name="Mengade P."/>
        </authorList>
    </citation>
    <scope>NUCLEOTIDE SEQUENCE</scope>
    <source>
        <strain evidence="6">MEB 203</strain>
    </source>
</reference>
<proteinExistence type="inferred from homology"/>
<dbReference type="InterPro" id="IPR020013">
    <property type="entry name" value="Flagellar_FlgE/F/G"/>
</dbReference>
<keyword evidence="2" id="KW-0975">Bacterial flagellum</keyword>
<evidence type="ECO:0000256" key="1">
    <source>
        <dbReference type="ARBA" id="ARBA00009677"/>
    </source>
</evidence>
<keyword evidence="6" id="KW-0282">Flagellum</keyword>
<name>A0ABT5VJ17_9BACI</name>
<dbReference type="SUPFAM" id="SSF117143">
    <property type="entry name" value="Flagellar hook protein flgE"/>
    <property type="match status" value="1"/>
</dbReference>
<dbReference type="InterPro" id="IPR010930">
    <property type="entry name" value="Flg_bb/hook_C_dom"/>
</dbReference>
<dbReference type="Proteomes" id="UP001148125">
    <property type="component" value="Unassembled WGS sequence"/>
</dbReference>
<evidence type="ECO:0000256" key="2">
    <source>
        <dbReference type="RuleBase" id="RU362116"/>
    </source>
</evidence>
<evidence type="ECO:0000259" key="3">
    <source>
        <dbReference type="Pfam" id="PF00460"/>
    </source>
</evidence>
<dbReference type="SUPFAM" id="SSF64518">
    <property type="entry name" value="Phase 1 flagellin"/>
    <property type="match status" value="1"/>
</dbReference>
<comment type="caution">
    <text evidence="6">The sequence shown here is derived from an EMBL/GenBank/DDBJ whole genome shotgun (WGS) entry which is preliminary data.</text>
</comment>
<evidence type="ECO:0000259" key="4">
    <source>
        <dbReference type="Pfam" id="PF06429"/>
    </source>
</evidence>
<feature type="domain" description="Flagellar basal body rod protein N-terminal" evidence="3">
    <location>
        <begin position="7"/>
        <end position="35"/>
    </location>
</feature>
<dbReference type="Pfam" id="PF00460">
    <property type="entry name" value="Flg_bb_rod"/>
    <property type="match status" value="1"/>
</dbReference>
<dbReference type="EMBL" id="JAOTPO010000010">
    <property type="protein sequence ID" value="MDE5414732.1"/>
    <property type="molecule type" value="Genomic_DNA"/>
</dbReference>
<dbReference type="InterPro" id="IPR001444">
    <property type="entry name" value="Flag_bb_rod_N"/>
</dbReference>
<evidence type="ECO:0000259" key="5">
    <source>
        <dbReference type="Pfam" id="PF22692"/>
    </source>
</evidence>
<dbReference type="InterPro" id="IPR053967">
    <property type="entry name" value="LlgE_F_G-like_D1"/>
</dbReference>
<dbReference type="Pfam" id="PF06429">
    <property type="entry name" value="Flg_bbr_C"/>
    <property type="match status" value="1"/>
</dbReference>
<comment type="similarity">
    <text evidence="1 2">Belongs to the flagella basal body rod proteins family.</text>
</comment>
<feature type="domain" description="Flagellar hook protein FlgE/F/G-like D1" evidence="5">
    <location>
        <begin position="102"/>
        <end position="174"/>
    </location>
</feature>
<evidence type="ECO:0000313" key="7">
    <source>
        <dbReference type="Proteomes" id="UP001148125"/>
    </source>
</evidence>
<dbReference type="PANTHER" id="PTHR30435:SF19">
    <property type="entry name" value="FLAGELLAR BASAL-BODY ROD PROTEIN FLGG"/>
    <property type="match status" value="1"/>
</dbReference>
<organism evidence="6 7">
    <name type="scientific">Alkalihalobacterium chitinilyticum</name>
    <dbReference type="NCBI Taxonomy" id="2980103"/>
    <lineage>
        <taxon>Bacteria</taxon>
        <taxon>Bacillati</taxon>
        <taxon>Bacillota</taxon>
        <taxon>Bacilli</taxon>
        <taxon>Bacillales</taxon>
        <taxon>Bacillaceae</taxon>
        <taxon>Alkalihalobacterium</taxon>
    </lineage>
</organism>
<sequence>MNTSMMTASVTMGQLQKKMDTIANNMANSNTTGFKRREASFSDLLFQQVNNQIVPSMETGRLTPNGLRVGSGAKIGQTALRTEQGSIQQTDRQLDIAIQNPNHFFQIEVRNDNGEREVRYTRDGAFYFSQTPNNPNALNIVTSQGHFLLGQNGPITVPADHSEVQIDENGVISVILRDGTTTVPAGQLEMVRVQRPQILEQLGENLFGLPGNLIEQGYVPADILGVVAPGQASLRQGALEMSNVDMGREMSEMILTQRSYQFNARSISMADQMMGLVNSIR</sequence>
<dbReference type="RefSeq" id="WP_275119336.1">
    <property type="nucleotide sequence ID" value="NZ_JAOTPO010000010.1"/>
</dbReference>
<keyword evidence="6" id="KW-0969">Cilium</keyword>
<feature type="domain" description="Flagellar basal-body/hook protein C-terminal" evidence="4">
    <location>
        <begin position="235"/>
        <end position="279"/>
    </location>
</feature>
<keyword evidence="6" id="KW-0966">Cell projection</keyword>
<keyword evidence="7" id="KW-1185">Reference proteome</keyword>
<dbReference type="NCBIfam" id="TIGR03506">
    <property type="entry name" value="FlgEFG_subfam"/>
    <property type="match status" value="1"/>
</dbReference>
<accession>A0ABT5VJ17</accession>
<protein>
    <submittedName>
        <fullName evidence="6">Flagellar hook-basal body protein</fullName>
    </submittedName>
</protein>
<dbReference type="PROSITE" id="PS00588">
    <property type="entry name" value="FLAGELLA_BB_ROD"/>
    <property type="match status" value="1"/>
</dbReference>